<dbReference type="InterPro" id="IPR047928">
    <property type="entry name" value="Perm_prefix_1"/>
</dbReference>
<comment type="caution">
    <text evidence="2">The sequence shown here is derived from an EMBL/GenBank/DDBJ whole genome shotgun (WGS) entry which is preliminary data.</text>
</comment>
<sequence>MTYVARLDAALVGPRRARRDLLQEAADHLDDATEALVGAGYPEAEARARAEADFGPVDVVAAGYQTTLAVAASRRTAWLLLAALIGQPFLWDEGIDLIGLAHGSAPGTRTYAVLNETIEVVGGLMLLGAVAAVVAAGIGNRWVHAGRRIARATAALTLVAVVFLPLNAAGLLTASADGPAVWCVVLVLLVLPLLVAAGSARHTLAAAAPTPPRTAGRAQ</sequence>
<feature type="transmembrane region" description="Helical" evidence="1">
    <location>
        <begin position="179"/>
        <end position="197"/>
    </location>
</feature>
<accession>A0ABS5YMV7</accession>
<gene>
    <name evidence="2" type="ORF">KOI35_14895</name>
</gene>
<proteinExistence type="predicted"/>
<dbReference type="EMBL" id="JAHKKG010000004">
    <property type="protein sequence ID" value="MBU2664787.1"/>
    <property type="molecule type" value="Genomic_DNA"/>
</dbReference>
<reference evidence="2 3" key="1">
    <citation type="submission" date="2021-06" db="EMBL/GenBank/DDBJ databases">
        <title>Actinoplanes lichenicola sp. nov., and Actinoplanes ovalisporus sp. nov., isolated from lichen in Thailand.</title>
        <authorList>
            <person name="Saeng-In P."/>
            <person name="Kanchanasin P."/>
            <person name="Yuki M."/>
            <person name="Kudo T."/>
            <person name="Ohkuma M."/>
            <person name="Phongsopitanun W."/>
            <person name="Tanasupawat S."/>
        </authorList>
    </citation>
    <scope>NUCLEOTIDE SEQUENCE [LARGE SCALE GENOMIC DNA]</scope>
    <source>
        <strain evidence="2 3">NBRC 110975</strain>
    </source>
</reference>
<dbReference type="Proteomes" id="UP001519654">
    <property type="component" value="Unassembled WGS sequence"/>
</dbReference>
<feature type="transmembrane region" description="Helical" evidence="1">
    <location>
        <begin position="152"/>
        <end position="173"/>
    </location>
</feature>
<name>A0ABS5YMV7_9ACTN</name>
<keyword evidence="1" id="KW-0812">Transmembrane</keyword>
<dbReference type="Pfam" id="PF22564">
    <property type="entry name" value="HAAS"/>
    <property type="match status" value="1"/>
</dbReference>
<keyword evidence="1" id="KW-1133">Transmembrane helix</keyword>
<evidence type="ECO:0000313" key="2">
    <source>
        <dbReference type="EMBL" id="MBU2664787.1"/>
    </source>
</evidence>
<organism evidence="2 3">
    <name type="scientific">Paractinoplanes bogorensis</name>
    <dbReference type="NCBI Taxonomy" id="1610840"/>
    <lineage>
        <taxon>Bacteria</taxon>
        <taxon>Bacillati</taxon>
        <taxon>Actinomycetota</taxon>
        <taxon>Actinomycetes</taxon>
        <taxon>Micromonosporales</taxon>
        <taxon>Micromonosporaceae</taxon>
        <taxon>Paractinoplanes</taxon>
    </lineage>
</organism>
<evidence type="ECO:0000256" key="1">
    <source>
        <dbReference type="SAM" id="Phobius"/>
    </source>
</evidence>
<dbReference type="RefSeq" id="WP_215787709.1">
    <property type="nucleotide sequence ID" value="NZ_JAHKKG010000004.1"/>
</dbReference>
<keyword evidence="1" id="KW-0472">Membrane</keyword>
<dbReference type="NCBIfam" id="NF038403">
    <property type="entry name" value="perm_prefix_1"/>
    <property type="match status" value="1"/>
</dbReference>
<feature type="transmembrane region" description="Helical" evidence="1">
    <location>
        <begin position="120"/>
        <end position="140"/>
    </location>
</feature>
<protein>
    <submittedName>
        <fullName evidence="2">Uncharacterized protein</fullName>
    </submittedName>
</protein>
<keyword evidence="3" id="KW-1185">Reference proteome</keyword>
<evidence type="ECO:0000313" key="3">
    <source>
        <dbReference type="Proteomes" id="UP001519654"/>
    </source>
</evidence>